<dbReference type="PANTHER" id="PTHR43200">
    <property type="entry name" value="PHOSPHATASE"/>
    <property type="match status" value="1"/>
</dbReference>
<dbReference type="SUPFAM" id="SSF56655">
    <property type="entry name" value="Carbohydrate phosphatase"/>
    <property type="match status" value="1"/>
</dbReference>
<evidence type="ECO:0000256" key="5">
    <source>
        <dbReference type="ARBA" id="ARBA00022842"/>
    </source>
</evidence>
<name>A4BFX3_9GAMM</name>
<evidence type="ECO:0000313" key="8">
    <source>
        <dbReference type="Proteomes" id="UP000005953"/>
    </source>
</evidence>
<protein>
    <submittedName>
        <fullName evidence="7">Putative monophosphatase</fullName>
    </submittedName>
</protein>
<dbReference type="Proteomes" id="UP000005953">
    <property type="component" value="Unassembled WGS sequence"/>
</dbReference>
<keyword evidence="5 6" id="KW-0460">Magnesium</keyword>
<keyword evidence="8" id="KW-1185">Reference proteome</keyword>
<keyword evidence="4" id="KW-0378">Hydrolase</keyword>
<dbReference type="GO" id="GO:0016791">
    <property type="term" value="F:phosphatase activity"/>
    <property type="evidence" value="ECO:0007669"/>
    <property type="project" value="UniProtKB-ARBA"/>
</dbReference>
<dbReference type="OrthoDB" id="9785695at2"/>
<dbReference type="AlphaFoldDB" id="A4BFX3"/>
<comment type="similarity">
    <text evidence="2">Belongs to the inositol monophosphatase superfamily.</text>
</comment>
<evidence type="ECO:0000256" key="6">
    <source>
        <dbReference type="PIRSR" id="PIRSR600760-2"/>
    </source>
</evidence>
<dbReference type="Gene3D" id="3.40.190.80">
    <property type="match status" value="1"/>
</dbReference>
<evidence type="ECO:0000256" key="1">
    <source>
        <dbReference type="ARBA" id="ARBA00001946"/>
    </source>
</evidence>
<dbReference type="HOGENOM" id="CLU_1026204_0_0_6"/>
<reference evidence="7 8" key="1">
    <citation type="submission" date="2006-02" db="EMBL/GenBank/DDBJ databases">
        <authorList>
            <person name="Pinhassi J."/>
            <person name="Pedros-Alio C."/>
            <person name="Ferriera S."/>
            <person name="Johnson J."/>
            <person name="Kravitz S."/>
            <person name="Halpern A."/>
            <person name="Remington K."/>
            <person name="Beeson K."/>
            <person name="Tran B."/>
            <person name="Rogers Y.-H."/>
            <person name="Friedman R."/>
            <person name="Venter J.C."/>
        </authorList>
    </citation>
    <scope>NUCLEOTIDE SEQUENCE [LARGE SCALE GENOMIC DNA]</scope>
    <source>
        <strain evidence="7 8">MED297</strain>
    </source>
</reference>
<dbReference type="STRING" id="314283.MED297_03842"/>
<comment type="cofactor">
    <cofactor evidence="1 6">
        <name>Mg(2+)</name>
        <dbReference type="ChEBI" id="CHEBI:18420"/>
    </cofactor>
</comment>
<evidence type="ECO:0000256" key="2">
    <source>
        <dbReference type="ARBA" id="ARBA00009759"/>
    </source>
</evidence>
<feature type="binding site" evidence="6">
    <location>
        <position position="235"/>
    </location>
    <ligand>
        <name>Mg(2+)</name>
        <dbReference type="ChEBI" id="CHEBI:18420"/>
        <label>1</label>
        <note>catalytic</note>
    </ligand>
</feature>
<dbReference type="InterPro" id="IPR051090">
    <property type="entry name" value="Inositol_monoP_superfamily"/>
</dbReference>
<sequence>MTSFSSLAIDHCRQALEAALNAAEQQFVQVDRQALTIHRKRGGESEASQVVTDLDIAIEKSIYQALQPVSDELSLAWLGEESSDSLEDESHHSRLTASAFWCVDPLDGTLSFIEDGQGYSVAIALVAQDGTPLLGGVLHPPSGQRWLSWRLSAPTPAVTVKETLTFFTDTGFFKQPAFAPFMQQLTGFARQLGYSNVQMVSDRGAVMNAVGVLQSSHAFYLKLPKANRGGGALWDFAASAGLFAATGKPCSDAFGRPLPLNSAESLYLNRTGVVFASDPALHSALLEFIAPWLSV</sequence>
<organism evidence="7 8">
    <name type="scientific">Reinekea blandensis MED297</name>
    <dbReference type="NCBI Taxonomy" id="314283"/>
    <lineage>
        <taxon>Bacteria</taxon>
        <taxon>Pseudomonadati</taxon>
        <taxon>Pseudomonadota</taxon>
        <taxon>Gammaproteobacteria</taxon>
        <taxon>Oceanospirillales</taxon>
        <taxon>Saccharospirillaceae</taxon>
        <taxon>Reinekea</taxon>
    </lineage>
</organism>
<feature type="binding site" evidence="6">
    <location>
        <position position="104"/>
    </location>
    <ligand>
        <name>Mg(2+)</name>
        <dbReference type="ChEBI" id="CHEBI:18420"/>
        <label>1</label>
        <note>catalytic</note>
    </ligand>
</feature>
<feature type="binding site" evidence="6">
    <location>
        <position position="107"/>
    </location>
    <ligand>
        <name>Mg(2+)</name>
        <dbReference type="ChEBI" id="CHEBI:18420"/>
        <label>1</label>
        <note>catalytic</note>
    </ligand>
</feature>
<dbReference type="PRINTS" id="PR00377">
    <property type="entry name" value="IMPHPHTASES"/>
</dbReference>
<feature type="binding site" evidence="6">
    <location>
        <position position="80"/>
    </location>
    <ligand>
        <name>Mg(2+)</name>
        <dbReference type="ChEBI" id="CHEBI:18420"/>
        <label>1</label>
        <note>catalytic</note>
    </ligand>
</feature>
<dbReference type="Gene3D" id="3.30.540.10">
    <property type="entry name" value="Fructose-1,6-Bisphosphatase, subunit A, domain 1"/>
    <property type="match status" value="1"/>
</dbReference>
<feature type="binding site" evidence="6">
    <location>
        <position position="106"/>
    </location>
    <ligand>
        <name>Mg(2+)</name>
        <dbReference type="ChEBI" id="CHEBI:18420"/>
        <label>1</label>
        <note>catalytic</note>
    </ligand>
</feature>
<dbReference type="Pfam" id="PF00459">
    <property type="entry name" value="Inositol_P"/>
    <property type="match status" value="1"/>
</dbReference>
<accession>A4BFX3</accession>
<dbReference type="PANTHER" id="PTHR43200:SF6">
    <property type="entry name" value="3'(2'),5'-BISPHOSPHATE NUCLEOTIDASE"/>
    <property type="match status" value="1"/>
</dbReference>
<dbReference type="RefSeq" id="WP_008047582.1">
    <property type="nucleotide sequence ID" value="NZ_CH724154.1"/>
</dbReference>
<dbReference type="GO" id="GO:0046872">
    <property type="term" value="F:metal ion binding"/>
    <property type="evidence" value="ECO:0007669"/>
    <property type="project" value="UniProtKB-KW"/>
</dbReference>
<dbReference type="InterPro" id="IPR000760">
    <property type="entry name" value="Inositol_monophosphatase-like"/>
</dbReference>
<evidence type="ECO:0000313" key="7">
    <source>
        <dbReference type="EMBL" id="EAR08991.1"/>
    </source>
</evidence>
<dbReference type="GO" id="GO:0000105">
    <property type="term" value="P:L-histidine biosynthetic process"/>
    <property type="evidence" value="ECO:0007669"/>
    <property type="project" value="TreeGrafter"/>
</dbReference>
<evidence type="ECO:0000256" key="3">
    <source>
        <dbReference type="ARBA" id="ARBA00022723"/>
    </source>
</evidence>
<keyword evidence="3 6" id="KW-0479">Metal-binding</keyword>
<proteinExistence type="inferred from homology"/>
<evidence type="ECO:0000256" key="4">
    <source>
        <dbReference type="ARBA" id="ARBA00022801"/>
    </source>
</evidence>
<comment type="caution">
    <text evidence="7">The sequence shown here is derived from an EMBL/GenBank/DDBJ whole genome shotgun (WGS) entry which is preliminary data.</text>
</comment>
<dbReference type="EMBL" id="AAOE01000014">
    <property type="protein sequence ID" value="EAR08991.1"/>
    <property type="molecule type" value="Genomic_DNA"/>
</dbReference>
<gene>
    <name evidence="7" type="ORF">MED297_03842</name>
</gene>